<evidence type="ECO:0000313" key="2">
    <source>
        <dbReference type="EMBL" id="OWF51876.1"/>
    </source>
</evidence>
<name>A0A210QT13_MIZYE</name>
<evidence type="ECO:0000256" key="1">
    <source>
        <dbReference type="SAM" id="MobiDB-lite"/>
    </source>
</evidence>
<feature type="compositionally biased region" description="Pro residues" evidence="1">
    <location>
        <begin position="11"/>
        <end position="27"/>
    </location>
</feature>
<feature type="compositionally biased region" description="Acidic residues" evidence="1">
    <location>
        <begin position="30"/>
        <end position="42"/>
    </location>
</feature>
<feature type="region of interest" description="Disordered" evidence="1">
    <location>
        <begin position="95"/>
        <end position="129"/>
    </location>
</feature>
<reference evidence="2 3" key="1">
    <citation type="journal article" date="2017" name="Nat. Ecol. Evol.">
        <title>Scallop genome provides insights into evolution of bilaterian karyotype and development.</title>
        <authorList>
            <person name="Wang S."/>
            <person name="Zhang J."/>
            <person name="Jiao W."/>
            <person name="Li J."/>
            <person name="Xun X."/>
            <person name="Sun Y."/>
            <person name="Guo X."/>
            <person name="Huan P."/>
            <person name="Dong B."/>
            <person name="Zhang L."/>
            <person name="Hu X."/>
            <person name="Sun X."/>
            <person name="Wang J."/>
            <person name="Zhao C."/>
            <person name="Wang Y."/>
            <person name="Wang D."/>
            <person name="Huang X."/>
            <person name="Wang R."/>
            <person name="Lv J."/>
            <person name="Li Y."/>
            <person name="Zhang Z."/>
            <person name="Liu B."/>
            <person name="Lu W."/>
            <person name="Hui Y."/>
            <person name="Liang J."/>
            <person name="Zhou Z."/>
            <person name="Hou R."/>
            <person name="Li X."/>
            <person name="Liu Y."/>
            <person name="Li H."/>
            <person name="Ning X."/>
            <person name="Lin Y."/>
            <person name="Zhao L."/>
            <person name="Xing Q."/>
            <person name="Dou J."/>
            <person name="Li Y."/>
            <person name="Mao J."/>
            <person name="Guo H."/>
            <person name="Dou H."/>
            <person name="Li T."/>
            <person name="Mu C."/>
            <person name="Jiang W."/>
            <person name="Fu Q."/>
            <person name="Fu X."/>
            <person name="Miao Y."/>
            <person name="Liu J."/>
            <person name="Yu Q."/>
            <person name="Li R."/>
            <person name="Liao H."/>
            <person name="Li X."/>
            <person name="Kong Y."/>
            <person name="Jiang Z."/>
            <person name="Chourrout D."/>
            <person name="Li R."/>
            <person name="Bao Z."/>
        </authorList>
    </citation>
    <scope>NUCLEOTIDE SEQUENCE [LARGE SCALE GENOMIC DNA]</scope>
    <source>
        <strain evidence="2 3">PY_sf001</strain>
    </source>
</reference>
<dbReference type="AlphaFoldDB" id="A0A210QT13"/>
<proteinExistence type="predicted"/>
<organism evidence="2 3">
    <name type="scientific">Mizuhopecten yessoensis</name>
    <name type="common">Japanese scallop</name>
    <name type="synonym">Patinopecten yessoensis</name>
    <dbReference type="NCBI Taxonomy" id="6573"/>
    <lineage>
        <taxon>Eukaryota</taxon>
        <taxon>Metazoa</taxon>
        <taxon>Spiralia</taxon>
        <taxon>Lophotrochozoa</taxon>
        <taxon>Mollusca</taxon>
        <taxon>Bivalvia</taxon>
        <taxon>Autobranchia</taxon>
        <taxon>Pteriomorphia</taxon>
        <taxon>Pectinida</taxon>
        <taxon>Pectinoidea</taxon>
        <taxon>Pectinidae</taxon>
        <taxon>Mizuhopecten</taxon>
    </lineage>
</organism>
<sequence>MEFIFCLGDPPLSPKPGPRSPRVPSPPDLSDSEIEDYTEIDDIIQQPGLTDDDKSNGYVGVQTKEAFLEKVPEKHKFTLRNVHKELMKLIRKKKSIDPGEQPAEQAHIKHKPRNTSISNQNIGLTPDQVQSKSDSRKWFESLKPNDLYHYLTELKLDKMAITCRDEGLNGKFFNSITDKELEVDFRLTGPQRLKFRSFQVEGWMPSL</sequence>
<gene>
    <name evidence="2" type="ORF">KP79_PYT00670</name>
</gene>
<feature type="compositionally biased region" description="Polar residues" evidence="1">
    <location>
        <begin position="114"/>
        <end position="129"/>
    </location>
</feature>
<dbReference type="EMBL" id="NEDP02002054">
    <property type="protein sequence ID" value="OWF51876.1"/>
    <property type="molecule type" value="Genomic_DNA"/>
</dbReference>
<feature type="region of interest" description="Disordered" evidence="1">
    <location>
        <begin position="7"/>
        <end position="57"/>
    </location>
</feature>
<accession>A0A210QT13</accession>
<evidence type="ECO:0000313" key="3">
    <source>
        <dbReference type="Proteomes" id="UP000242188"/>
    </source>
</evidence>
<comment type="caution">
    <text evidence="2">The sequence shown here is derived from an EMBL/GenBank/DDBJ whole genome shotgun (WGS) entry which is preliminary data.</text>
</comment>
<keyword evidence="3" id="KW-1185">Reference proteome</keyword>
<protein>
    <recommendedName>
        <fullName evidence="4">SAM domain-containing protein</fullName>
    </recommendedName>
</protein>
<evidence type="ECO:0008006" key="4">
    <source>
        <dbReference type="Google" id="ProtNLM"/>
    </source>
</evidence>
<dbReference type="Proteomes" id="UP000242188">
    <property type="component" value="Unassembled WGS sequence"/>
</dbReference>